<keyword evidence="3" id="KW-1185">Reference proteome</keyword>
<feature type="compositionally biased region" description="Low complexity" evidence="1">
    <location>
        <begin position="550"/>
        <end position="571"/>
    </location>
</feature>
<accession>A0A8H7J8I1</accession>
<feature type="compositionally biased region" description="Basic and acidic residues" evidence="1">
    <location>
        <begin position="587"/>
        <end position="604"/>
    </location>
</feature>
<protein>
    <submittedName>
        <fullName evidence="2">Uncharacterized protein</fullName>
    </submittedName>
</protein>
<proteinExistence type="predicted"/>
<feature type="region of interest" description="Disordered" evidence="1">
    <location>
        <begin position="1"/>
        <end position="37"/>
    </location>
</feature>
<feature type="compositionally biased region" description="Polar residues" evidence="1">
    <location>
        <begin position="394"/>
        <end position="411"/>
    </location>
</feature>
<comment type="caution">
    <text evidence="2">The sequence shown here is derived from an EMBL/GenBank/DDBJ whole genome shotgun (WGS) entry which is preliminary data.</text>
</comment>
<feature type="region of interest" description="Disordered" evidence="1">
    <location>
        <begin position="301"/>
        <end position="350"/>
    </location>
</feature>
<dbReference type="EMBL" id="RZGK01000005">
    <property type="protein sequence ID" value="KAF9699016.1"/>
    <property type="molecule type" value="Genomic_DNA"/>
</dbReference>
<dbReference type="AlphaFoldDB" id="A0A8H7J8I1"/>
<feature type="compositionally biased region" description="Basic and acidic residues" evidence="1">
    <location>
        <begin position="22"/>
        <end position="37"/>
    </location>
</feature>
<reference evidence="2" key="1">
    <citation type="submission" date="2018-12" db="EMBL/GenBank/DDBJ databases">
        <authorList>
            <person name="Syme R.A."/>
            <person name="Farfan-Caceres L."/>
            <person name="Lichtenzveig J."/>
        </authorList>
    </citation>
    <scope>NUCLEOTIDE SEQUENCE</scope>
    <source>
        <strain evidence="2">Al4</strain>
    </source>
</reference>
<sequence length="631" mass="70935">MASRHQRQAPIQTPELMLSDSEDSHYSSEDEMSERDQTDHLLRQAHHYVITEGGNDSPTTFMERIQRIDRSLLREIVKYSYECDPKLYRAVRQKVDHLQREFEDAVEADSSVYDFEEMPAYYTAAADEGLYRMDSSPVVAEAPSSRHKAQPATKNEAERTYLYGGPGNDPERWHKNYPASLPFPETIRMADWESLRIHYDLATTGNLDNKEPVTSIGVSFKDPLLAHHDNLAQYESGSRFKLPVIQPLDIAKVEKISTPEKLHEAVNAFNQGDNTTHESGEYNYAPRVFLDRLEVGYQISPQHRRPHHRRSSQGEHIDHTVVVDDVRSAVNTTPTKPRSSSSDNDSTPAATHELLNEEQQALTSGLGEFIDVHRNRMDNSNDLLFTTKTHRSNKPYSHTTAPAASSPTDRANSPAIRRIKAATEAAVRSSPQPHSPPAQAEATQTQTATRILIPAKRPRSRPSKDFTTAATTREYQSTAGGTKRKRLSQDPTYKPLADEEEKEEEADKAEEQPAKRKRNATTSGRHKAVRELRREGPKLSAPFAVEGPKTPAVTSAETPASSTSVVSTPPVRKARAAGKQKRRIRTKRDFEERVSPEMYRELMGSRHTPLPAEGHESMMRGSTRSGRVRAV</sequence>
<feature type="compositionally biased region" description="Polar residues" evidence="1">
    <location>
        <begin position="465"/>
        <end position="480"/>
    </location>
</feature>
<feature type="compositionally biased region" description="Basic residues" evidence="1">
    <location>
        <begin position="515"/>
        <end position="528"/>
    </location>
</feature>
<reference evidence="2" key="2">
    <citation type="submission" date="2020-09" db="EMBL/GenBank/DDBJ databases">
        <title>Reference genome assembly for Australian Ascochyta lentis isolate Al4.</title>
        <authorList>
            <person name="Lee R.C."/>
            <person name="Farfan-Caceres L.M."/>
            <person name="Debler J.W."/>
            <person name="Williams A.H."/>
            <person name="Henares B.M."/>
        </authorList>
    </citation>
    <scope>NUCLEOTIDE SEQUENCE</scope>
    <source>
        <strain evidence="2">Al4</strain>
    </source>
</reference>
<dbReference type="Proteomes" id="UP000651452">
    <property type="component" value="Unassembled WGS sequence"/>
</dbReference>
<organism evidence="2 3">
    <name type="scientific">Ascochyta lentis</name>
    <dbReference type="NCBI Taxonomy" id="205686"/>
    <lineage>
        <taxon>Eukaryota</taxon>
        <taxon>Fungi</taxon>
        <taxon>Dikarya</taxon>
        <taxon>Ascomycota</taxon>
        <taxon>Pezizomycotina</taxon>
        <taxon>Dothideomycetes</taxon>
        <taxon>Pleosporomycetidae</taxon>
        <taxon>Pleosporales</taxon>
        <taxon>Pleosporineae</taxon>
        <taxon>Didymellaceae</taxon>
        <taxon>Ascochyta</taxon>
    </lineage>
</organism>
<feature type="compositionally biased region" description="Basic and acidic residues" evidence="1">
    <location>
        <begin position="312"/>
        <end position="327"/>
    </location>
</feature>
<evidence type="ECO:0000256" key="1">
    <source>
        <dbReference type="SAM" id="MobiDB-lite"/>
    </source>
</evidence>
<evidence type="ECO:0000313" key="2">
    <source>
        <dbReference type="EMBL" id="KAF9699016.1"/>
    </source>
</evidence>
<dbReference type="OrthoDB" id="3779124at2759"/>
<evidence type="ECO:0000313" key="3">
    <source>
        <dbReference type="Proteomes" id="UP000651452"/>
    </source>
</evidence>
<feature type="compositionally biased region" description="Basic residues" evidence="1">
    <location>
        <begin position="302"/>
        <end position="311"/>
    </location>
</feature>
<name>A0A8H7J8I1_9PLEO</name>
<feature type="region of interest" description="Disordered" evidence="1">
    <location>
        <begin position="388"/>
        <end position="631"/>
    </location>
</feature>
<gene>
    <name evidence="2" type="ORF">EKO04_003145</name>
</gene>
<feature type="compositionally biased region" description="Acidic residues" evidence="1">
    <location>
        <begin position="498"/>
        <end position="508"/>
    </location>
</feature>
<feature type="compositionally biased region" description="Low complexity" evidence="1">
    <location>
        <begin position="429"/>
        <end position="449"/>
    </location>
</feature>
<feature type="compositionally biased region" description="Polar residues" evidence="1">
    <location>
        <begin position="329"/>
        <end position="349"/>
    </location>
</feature>
<feature type="compositionally biased region" description="Basic residues" evidence="1">
    <location>
        <begin position="572"/>
        <end position="586"/>
    </location>
</feature>